<dbReference type="Proteomes" id="UP000186744">
    <property type="component" value="Unassembled WGS sequence"/>
</dbReference>
<dbReference type="EMBL" id="FTOL01000017">
    <property type="protein sequence ID" value="SIT26009.1"/>
    <property type="molecule type" value="Genomic_DNA"/>
</dbReference>
<protein>
    <submittedName>
        <fullName evidence="1">Uncharacterized protein</fullName>
    </submittedName>
</protein>
<dbReference type="OrthoDB" id="2972467at2"/>
<dbReference type="AlphaFoldDB" id="A0A1N7QT97"/>
<evidence type="ECO:0000313" key="1">
    <source>
        <dbReference type="EMBL" id="SIT26009.1"/>
    </source>
</evidence>
<proteinExistence type="predicted"/>
<sequence>MSDCNRPNTISKLTSEVSTTVGELSANGRAPATIVGAELNGQSIIAISGVPPVIIDPQLEEVISELG</sequence>
<name>A0A1N7QT97_9FLAO</name>
<keyword evidence="2" id="KW-1185">Reference proteome</keyword>
<organism evidence="1 2">
    <name type="scientific">Chryseobacterium ureilyticum</name>
    <dbReference type="NCBI Taxonomy" id="373668"/>
    <lineage>
        <taxon>Bacteria</taxon>
        <taxon>Pseudomonadati</taxon>
        <taxon>Bacteroidota</taxon>
        <taxon>Flavobacteriia</taxon>
        <taxon>Flavobacteriales</taxon>
        <taxon>Weeksellaceae</taxon>
        <taxon>Chryseobacterium group</taxon>
        <taxon>Chryseobacterium</taxon>
    </lineage>
</organism>
<accession>A0A1N7QT97</accession>
<gene>
    <name evidence="1" type="ORF">SAMN05421786_11711</name>
</gene>
<dbReference type="RefSeq" id="WP_076554293.1">
    <property type="nucleotide sequence ID" value="NZ_FTOL01000017.1"/>
</dbReference>
<evidence type="ECO:0000313" key="2">
    <source>
        <dbReference type="Proteomes" id="UP000186744"/>
    </source>
</evidence>
<dbReference type="STRING" id="373668.SAMN05421786_11711"/>
<reference evidence="2" key="1">
    <citation type="submission" date="2017-01" db="EMBL/GenBank/DDBJ databases">
        <authorList>
            <person name="Varghese N."/>
            <person name="Submissions S."/>
        </authorList>
    </citation>
    <scope>NUCLEOTIDE SEQUENCE [LARGE SCALE GENOMIC DNA]</scope>
    <source>
        <strain evidence="2">DSM 18017</strain>
    </source>
</reference>